<dbReference type="STRING" id="765915.A0A1Y2HZ95"/>
<evidence type="ECO:0000259" key="3">
    <source>
        <dbReference type="PROSITE" id="PS50213"/>
    </source>
</evidence>
<dbReference type="PANTHER" id="PTHR10900">
    <property type="entry name" value="PERIOSTIN-RELATED"/>
    <property type="match status" value="1"/>
</dbReference>
<protein>
    <submittedName>
        <fullName evidence="4">FAS1 domain-containing protein</fullName>
    </submittedName>
</protein>
<feature type="compositionally biased region" description="Acidic residues" evidence="1">
    <location>
        <begin position="375"/>
        <end position="392"/>
    </location>
</feature>
<accession>A0A1Y2HZ95</accession>
<feature type="compositionally biased region" description="Basic residues" evidence="1">
    <location>
        <begin position="395"/>
        <end position="412"/>
    </location>
</feature>
<comment type="caution">
    <text evidence="4">The sequence shown here is derived from an EMBL/GenBank/DDBJ whole genome shotgun (WGS) entry which is preliminary data.</text>
</comment>
<evidence type="ECO:0000256" key="2">
    <source>
        <dbReference type="SAM" id="SignalP"/>
    </source>
</evidence>
<dbReference type="GO" id="GO:0005615">
    <property type="term" value="C:extracellular space"/>
    <property type="evidence" value="ECO:0007669"/>
    <property type="project" value="TreeGrafter"/>
</dbReference>
<dbReference type="InterPro" id="IPR000782">
    <property type="entry name" value="FAS1_domain"/>
</dbReference>
<dbReference type="EMBL" id="MCFL01000004">
    <property type="protein sequence ID" value="ORZ39918.1"/>
    <property type="molecule type" value="Genomic_DNA"/>
</dbReference>
<evidence type="ECO:0000313" key="4">
    <source>
        <dbReference type="EMBL" id="ORZ39918.1"/>
    </source>
</evidence>
<dbReference type="Pfam" id="PF02469">
    <property type="entry name" value="Fasciclin"/>
    <property type="match status" value="2"/>
</dbReference>
<evidence type="ECO:0000313" key="5">
    <source>
        <dbReference type="Proteomes" id="UP000193411"/>
    </source>
</evidence>
<keyword evidence="5" id="KW-1185">Reference proteome</keyword>
<gene>
    <name evidence="4" type="ORF">BCR44DRAFT_40537</name>
</gene>
<feature type="domain" description="FAS1" evidence="3">
    <location>
        <begin position="206"/>
        <end position="373"/>
    </location>
</feature>
<feature type="domain" description="FAS1" evidence="3">
    <location>
        <begin position="54"/>
        <end position="203"/>
    </location>
</feature>
<dbReference type="Proteomes" id="UP000193411">
    <property type="component" value="Unassembled WGS sequence"/>
</dbReference>
<dbReference type="OrthoDB" id="7700931at2759"/>
<dbReference type="Gene3D" id="2.30.180.10">
    <property type="entry name" value="FAS1 domain"/>
    <property type="match status" value="2"/>
</dbReference>
<feature type="region of interest" description="Disordered" evidence="1">
    <location>
        <begin position="372"/>
        <end position="426"/>
    </location>
</feature>
<feature type="chain" id="PRO_5013299595" evidence="2">
    <location>
        <begin position="24"/>
        <end position="426"/>
    </location>
</feature>
<dbReference type="PANTHER" id="PTHR10900:SF77">
    <property type="entry name" value="FI19380P1"/>
    <property type="match status" value="1"/>
</dbReference>
<evidence type="ECO:0000256" key="1">
    <source>
        <dbReference type="SAM" id="MobiDB-lite"/>
    </source>
</evidence>
<organism evidence="4 5">
    <name type="scientific">Catenaria anguillulae PL171</name>
    <dbReference type="NCBI Taxonomy" id="765915"/>
    <lineage>
        <taxon>Eukaryota</taxon>
        <taxon>Fungi</taxon>
        <taxon>Fungi incertae sedis</taxon>
        <taxon>Blastocladiomycota</taxon>
        <taxon>Blastocladiomycetes</taxon>
        <taxon>Blastocladiales</taxon>
        <taxon>Catenariaceae</taxon>
        <taxon>Catenaria</taxon>
    </lineage>
</organism>
<name>A0A1Y2HZ95_9FUNG</name>
<dbReference type="PROSITE" id="PS50213">
    <property type="entry name" value="FAS1"/>
    <property type="match status" value="2"/>
</dbReference>
<dbReference type="AlphaFoldDB" id="A0A1Y2HZ95"/>
<sequence>MIRKFLLTALAAATLFLAPAALAAPSAAAGLCLDTPARSTQHVFKYQPRKGDGDESMLDMLRKDRRFSKLVEAIGRAGGNLRDDLEGGGKDKMLLAPVNQAFELMEEQMGLRVKDMSLEDLNKLIMYHVVPGEMYTRDDMCDGELLETALQGGKMLDPKRGDQGQVIRVTKYMNRVVLNMYSQIIDPDMQASNGMIHAITELLIPPRPLFESLTYLPNLFSTHAIALQLTGLADKVERSPGTTALIPTNQAWEALGPFKLMGLFMPENRHVLKSILLKHYIPHLTYIHELIKDETKGKYTAANLCSMRARTHGRRDDDDKEIEKEMPTWGEDKVMIRIGCRGGELRIMVDDVLVSLQDLPAENGVMHSLTSPLIMDDDEDDGGDNDDDDDDDSMRRRRLRRHRAGANKRANKSRHEEHRSLFGFHF</sequence>
<dbReference type="InterPro" id="IPR036378">
    <property type="entry name" value="FAS1_dom_sf"/>
</dbReference>
<reference evidence="4 5" key="1">
    <citation type="submission" date="2016-07" db="EMBL/GenBank/DDBJ databases">
        <title>Pervasive Adenine N6-methylation of Active Genes in Fungi.</title>
        <authorList>
            <consortium name="DOE Joint Genome Institute"/>
            <person name="Mondo S.J."/>
            <person name="Dannebaum R.O."/>
            <person name="Kuo R.C."/>
            <person name="Labutti K."/>
            <person name="Haridas S."/>
            <person name="Kuo A."/>
            <person name="Salamov A."/>
            <person name="Ahrendt S.R."/>
            <person name="Lipzen A."/>
            <person name="Sullivan W."/>
            <person name="Andreopoulos W.B."/>
            <person name="Clum A."/>
            <person name="Lindquist E."/>
            <person name="Daum C."/>
            <person name="Ramamoorthy G.K."/>
            <person name="Gryganskyi A."/>
            <person name="Culley D."/>
            <person name="Magnuson J.K."/>
            <person name="James T.Y."/>
            <person name="O'Malley M.A."/>
            <person name="Stajich J.E."/>
            <person name="Spatafora J.W."/>
            <person name="Visel A."/>
            <person name="Grigoriev I.V."/>
        </authorList>
    </citation>
    <scope>NUCLEOTIDE SEQUENCE [LARGE SCALE GENOMIC DNA]</scope>
    <source>
        <strain evidence="4 5">PL171</strain>
    </source>
</reference>
<dbReference type="SUPFAM" id="SSF82153">
    <property type="entry name" value="FAS1 domain"/>
    <property type="match status" value="2"/>
</dbReference>
<dbReference type="SMART" id="SM00554">
    <property type="entry name" value="FAS1"/>
    <property type="match status" value="2"/>
</dbReference>
<proteinExistence type="predicted"/>
<feature type="signal peptide" evidence="2">
    <location>
        <begin position="1"/>
        <end position="23"/>
    </location>
</feature>
<dbReference type="InterPro" id="IPR050904">
    <property type="entry name" value="Adhesion/Biosynth-related"/>
</dbReference>
<keyword evidence="2" id="KW-0732">Signal</keyword>